<name>A0A822Z9G1_NELNU</name>
<dbReference type="Proteomes" id="UP000607653">
    <property type="component" value="Unassembled WGS sequence"/>
</dbReference>
<comment type="caution">
    <text evidence="2">The sequence shown here is derived from an EMBL/GenBank/DDBJ whole genome shotgun (WGS) entry which is preliminary data.</text>
</comment>
<organism evidence="2 3">
    <name type="scientific">Nelumbo nucifera</name>
    <name type="common">Sacred lotus</name>
    <dbReference type="NCBI Taxonomy" id="4432"/>
    <lineage>
        <taxon>Eukaryota</taxon>
        <taxon>Viridiplantae</taxon>
        <taxon>Streptophyta</taxon>
        <taxon>Embryophyta</taxon>
        <taxon>Tracheophyta</taxon>
        <taxon>Spermatophyta</taxon>
        <taxon>Magnoliopsida</taxon>
        <taxon>Proteales</taxon>
        <taxon>Nelumbonaceae</taxon>
        <taxon>Nelumbo</taxon>
    </lineage>
</organism>
<evidence type="ECO:0000256" key="1">
    <source>
        <dbReference type="SAM" id="MobiDB-lite"/>
    </source>
</evidence>
<reference evidence="2 3" key="1">
    <citation type="journal article" date="2020" name="Mol. Biol. Evol.">
        <title>Distinct Expression and Methylation Patterns for Genes with Different Fates following a Single Whole-Genome Duplication in Flowering Plants.</title>
        <authorList>
            <person name="Shi T."/>
            <person name="Rahmani R.S."/>
            <person name="Gugger P.F."/>
            <person name="Wang M."/>
            <person name="Li H."/>
            <person name="Zhang Y."/>
            <person name="Li Z."/>
            <person name="Wang Q."/>
            <person name="Van de Peer Y."/>
            <person name="Marchal K."/>
            <person name="Chen J."/>
        </authorList>
    </citation>
    <scope>NUCLEOTIDE SEQUENCE [LARGE SCALE GENOMIC DNA]</scope>
    <source>
        <tissue evidence="2">Leaf</tissue>
    </source>
</reference>
<dbReference type="EMBL" id="DUZY01000006">
    <property type="protein sequence ID" value="DAD42924.1"/>
    <property type="molecule type" value="Genomic_DNA"/>
</dbReference>
<protein>
    <submittedName>
        <fullName evidence="2">Uncharacterized protein</fullName>
    </submittedName>
</protein>
<keyword evidence="3" id="KW-1185">Reference proteome</keyword>
<evidence type="ECO:0000313" key="2">
    <source>
        <dbReference type="EMBL" id="DAD42924.1"/>
    </source>
</evidence>
<proteinExistence type="predicted"/>
<dbReference type="AlphaFoldDB" id="A0A822Z9G1"/>
<gene>
    <name evidence="2" type="ORF">HUJ06_001154</name>
</gene>
<sequence>MKLKNPRFYQRGMLEREDDEKEKQRDRRAGTLGFSSKQK</sequence>
<feature type="region of interest" description="Disordered" evidence="1">
    <location>
        <begin position="1"/>
        <end position="39"/>
    </location>
</feature>
<evidence type="ECO:0000313" key="3">
    <source>
        <dbReference type="Proteomes" id="UP000607653"/>
    </source>
</evidence>
<accession>A0A822Z9G1</accession>